<reference evidence="3 4" key="1">
    <citation type="journal article" date="2020" name="Int. J. Syst. Evol. Microbiol.">
        <title>Reclassification of Streptomyces castelarensis and Streptomyces sporoclivatus as later heterotypic synonyms of Streptomyces antimycoticus.</title>
        <authorList>
            <person name="Komaki H."/>
            <person name="Tamura T."/>
        </authorList>
    </citation>
    <scope>NUCLEOTIDE SEQUENCE [LARGE SCALE GENOMIC DNA]</scope>
    <source>
        <strain evidence="3 4">NBRC 13459</strain>
    </source>
</reference>
<name>A0A4D4KZ63_STRVO</name>
<dbReference type="NCBIfam" id="TIGR00778">
    <property type="entry name" value="ahpD_dom"/>
    <property type="match status" value="1"/>
</dbReference>
<protein>
    <recommendedName>
        <fullName evidence="2">Carboxymuconolactone decarboxylase-like domain-containing protein</fullName>
    </recommendedName>
</protein>
<dbReference type="Pfam" id="PF02627">
    <property type="entry name" value="CMD"/>
    <property type="match status" value="1"/>
</dbReference>
<dbReference type="GO" id="GO:0051920">
    <property type="term" value="F:peroxiredoxin activity"/>
    <property type="evidence" value="ECO:0007669"/>
    <property type="project" value="InterPro"/>
</dbReference>
<evidence type="ECO:0000259" key="2">
    <source>
        <dbReference type="Pfam" id="PF02627"/>
    </source>
</evidence>
<dbReference type="AlphaFoldDB" id="A0A4D4KZ63"/>
<feature type="compositionally biased region" description="Low complexity" evidence="1">
    <location>
        <begin position="70"/>
        <end position="104"/>
    </location>
</feature>
<feature type="domain" description="Carboxymuconolactone decarboxylase-like" evidence="2">
    <location>
        <begin position="301"/>
        <end position="371"/>
    </location>
</feature>
<dbReference type="SUPFAM" id="SSF69118">
    <property type="entry name" value="AhpD-like"/>
    <property type="match status" value="2"/>
</dbReference>
<proteinExistence type="predicted"/>
<accession>A0A4D4KZ63</accession>
<dbReference type="PANTHER" id="PTHR35446:SF2">
    <property type="entry name" value="CARBOXYMUCONOLACTONE DECARBOXYLASE-LIKE DOMAIN-CONTAINING PROTEIN"/>
    <property type="match status" value="1"/>
</dbReference>
<comment type="caution">
    <text evidence="3">The sequence shown here is derived from an EMBL/GenBank/DDBJ whole genome shotgun (WGS) entry which is preliminary data.</text>
</comment>
<dbReference type="InterPro" id="IPR004675">
    <property type="entry name" value="AhpD_core"/>
</dbReference>
<dbReference type="OrthoDB" id="3667834at2"/>
<dbReference type="NCBIfam" id="TIGR01926">
    <property type="entry name" value="peroxid_rel"/>
    <property type="match status" value="1"/>
</dbReference>
<dbReference type="RefSeq" id="WP_137976609.1">
    <property type="nucleotide sequence ID" value="NZ_BAAASO010000006.1"/>
</dbReference>
<organism evidence="3 4">
    <name type="scientific">Streptomyces violaceusniger</name>
    <dbReference type="NCBI Taxonomy" id="68280"/>
    <lineage>
        <taxon>Bacteria</taxon>
        <taxon>Bacillati</taxon>
        <taxon>Actinomycetota</taxon>
        <taxon>Actinomycetes</taxon>
        <taxon>Kitasatosporales</taxon>
        <taxon>Streptomycetaceae</taxon>
        <taxon>Streptomyces</taxon>
        <taxon>Streptomyces violaceusniger group</taxon>
    </lineage>
</organism>
<dbReference type="InterPro" id="IPR003779">
    <property type="entry name" value="CMD-like"/>
</dbReference>
<dbReference type="InterPro" id="IPR010195">
    <property type="entry name" value="Uncharacterised_peroxidase-rel"/>
</dbReference>
<sequence length="443" mass="45731">MTGRKGPEVHDAVRKAVPKTDHPTDVIDGPDVLDHFAGATPELARLRALRPDLIELEQRAYDVLFPPGPGTAADTGVSGTDTGVSGTDTGVSGTDTGVSGTDTGVSATDTGVSAAERAAAALAVAVEHRRAPAVGHYRALLEAATGDTATADRITARAPLNGGRTTPEAHRIAAAVAHARLLTHTPAEGGPDALRAAGFTEPQIVTLSQTVAFANHQMHLAAGLALLATGDPGTGTHPAAPSTTVSGGPQYTTDVLTWRPAIRPLAPEELSEEHRTALAGKRRVDTPYFRTLGHDLGILAVRTAIDLAAFTAEGGLPRAERELAATAVSLYNGCVYCASVHARLTARLHGDPAPVHRFLAHGSTAVLGRRWKLIARLAAGLAPVPATAAEADVEALRALGLTELALVDLVHCAAFFGWANRLMLSLGSVEGEAQENDGRTATG</sequence>
<dbReference type="InterPro" id="IPR029032">
    <property type="entry name" value="AhpD-like"/>
</dbReference>
<dbReference type="PANTHER" id="PTHR35446">
    <property type="entry name" value="SI:CH211-175M2.5"/>
    <property type="match status" value="1"/>
</dbReference>
<dbReference type="Gene3D" id="1.20.1290.10">
    <property type="entry name" value="AhpD-like"/>
    <property type="match status" value="2"/>
</dbReference>
<feature type="region of interest" description="Disordered" evidence="1">
    <location>
        <begin position="67"/>
        <end position="104"/>
    </location>
</feature>
<dbReference type="Proteomes" id="UP000301309">
    <property type="component" value="Unassembled WGS sequence"/>
</dbReference>
<keyword evidence="4" id="KW-1185">Reference proteome</keyword>
<evidence type="ECO:0000313" key="4">
    <source>
        <dbReference type="Proteomes" id="UP000301309"/>
    </source>
</evidence>
<gene>
    <name evidence="3" type="ORF">SVIO_017520</name>
</gene>
<evidence type="ECO:0000313" key="3">
    <source>
        <dbReference type="EMBL" id="GDY51129.1"/>
    </source>
</evidence>
<evidence type="ECO:0000256" key="1">
    <source>
        <dbReference type="SAM" id="MobiDB-lite"/>
    </source>
</evidence>
<dbReference type="EMBL" id="BJHW01000001">
    <property type="protein sequence ID" value="GDY51129.1"/>
    <property type="molecule type" value="Genomic_DNA"/>
</dbReference>